<dbReference type="InterPro" id="IPR028098">
    <property type="entry name" value="Glyco_trans_4-like_N"/>
</dbReference>
<dbReference type="GO" id="GO:0016757">
    <property type="term" value="F:glycosyltransferase activity"/>
    <property type="evidence" value="ECO:0007669"/>
    <property type="project" value="UniProtKB-KW"/>
</dbReference>
<sequence length="402" mass="44846">MKLKVCITTLEFPPDVGGVGESVHRIAQMLIALGYEVHVAVFRAIFRTEREKAIVGEYRRAGHQTSSQNGITVHRLYPAIRSTIAKEQDYLSDLYDQLSILHRRYGFDLFHAFFINEMGFLTTLLAGENGIPAINSIRGADLHKHIFSPQQHGQIIWTLENSAWTTFVSRDLMKRARTLVPSITPRSSAFWNSIAPIQFDHLPTPAGIDRLQGTVIGSVGSFRDKKGIEYLLDACQELRDLDLTLLFVGDFVGKEADYWQQELQQSGMGDRLVVTGKISRAEALAYLPHIDIFTIPSIHDGCPNALLEAMLAAKAIVGTHVDAIGEILEDGVNGLVINPFSSKELAIALRQMIENPNLRQQFGFAARDKVMTQLAPSVEQQNWQQVYQQVLGVPQPLLPVHV</sequence>
<reference evidence="2" key="1">
    <citation type="submission" date="2021-05" db="EMBL/GenBank/DDBJ databases">
        <authorList>
            <person name="Pietrasiak N."/>
            <person name="Ward R."/>
            <person name="Stajich J.E."/>
            <person name="Kurbessoian T."/>
        </authorList>
    </citation>
    <scope>NUCLEOTIDE SEQUENCE</scope>
    <source>
        <strain evidence="2">UHER 2000/2452</strain>
    </source>
</reference>
<dbReference type="PANTHER" id="PTHR12526">
    <property type="entry name" value="GLYCOSYLTRANSFERASE"/>
    <property type="match status" value="1"/>
</dbReference>
<protein>
    <submittedName>
        <fullName evidence="2">Glycosyltransferase</fullName>
        <ecNumber evidence="2">2.4.-.-</ecNumber>
    </submittedName>
</protein>
<proteinExistence type="predicted"/>
<gene>
    <name evidence="2" type="ORF">KME15_21185</name>
</gene>
<accession>A0A951QEQ9</accession>
<dbReference type="EC" id="2.4.-.-" evidence="2"/>
<dbReference type="PANTHER" id="PTHR12526:SF631">
    <property type="entry name" value="BLL6306 PROTEIN"/>
    <property type="match status" value="1"/>
</dbReference>
<name>A0A951QEQ9_9CYAN</name>
<dbReference type="Gene3D" id="3.40.50.2000">
    <property type="entry name" value="Glycogen Phosphorylase B"/>
    <property type="match status" value="2"/>
</dbReference>
<dbReference type="Pfam" id="PF13579">
    <property type="entry name" value="Glyco_trans_4_4"/>
    <property type="match status" value="1"/>
</dbReference>
<keyword evidence="2" id="KW-0808">Transferase</keyword>
<feature type="domain" description="Glycosyltransferase subfamily 4-like N-terminal" evidence="1">
    <location>
        <begin position="17"/>
        <end position="161"/>
    </location>
</feature>
<dbReference type="SUPFAM" id="SSF53756">
    <property type="entry name" value="UDP-Glycosyltransferase/glycogen phosphorylase"/>
    <property type="match status" value="1"/>
</dbReference>
<evidence type="ECO:0000313" key="3">
    <source>
        <dbReference type="Proteomes" id="UP000757435"/>
    </source>
</evidence>
<keyword evidence="2" id="KW-0328">Glycosyltransferase</keyword>
<dbReference type="AlphaFoldDB" id="A0A951QEQ9"/>
<dbReference type="EMBL" id="JAHHHD010000032">
    <property type="protein sequence ID" value="MBW4661199.1"/>
    <property type="molecule type" value="Genomic_DNA"/>
</dbReference>
<reference evidence="2" key="2">
    <citation type="journal article" date="2022" name="Microbiol. Resour. Announc.">
        <title>Metagenome Sequencing to Explore Phylogenomics of Terrestrial Cyanobacteria.</title>
        <authorList>
            <person name="Ward R.D."/>
            <person name="Stajich J.E."/>
            <person name="Johansen J.R."/>
            <person name="Huntemann M."/>
            <person name="Clum A."/>
            <person name="Foster B."/>
            <person name="Foster B."/>
            <person name="Roux S."/>
            <person name="Palaniappan K."/>
            <person name="Varghese N."/>
            <person name="Mukherjee S."/>
            <person name="Reddy T.B.K."/>
            <person name="Daum C."/>
            <person name="Copeland A."/>
            <person name="Chen I.A."/>
            <person name="Ivanova N.N."/>
            <person name="Kyrpides N.C."/>
            <person name="Shapiro N."/>
            <person name="Eloe-Fadrosh E.A."/>
            <person name="Pietrasiak N."/>
        </authorList>
    </citation>
    <scope>NUCLEOTIDE SEQUENCE</scope>
    <source>
        <strain evidence="2">UHER 2000/2452</strain>
    </source>
</reference>
<dbReference type="Pfam" id="PF13692">
    <property type="entry name" value="Glyco_trans_1_4"/>
    <property type="match status" value="1"/>
</dbReference>
<dbReference type="Proteomes" id="UP000757435">
    <property type="component" value="Unassembled WGS sequence"/>
</dbReference>
<comment type="caution">
    <text evidence="2">The sequence shown here is derived from an EMBL/GenBank/DDBJ whole genome shotgun (WGS) entry which is preliminary data.</text>
</comment>
<evidence type="ECO:0000313" key="2">
    <source>
        <dbReference type="EMBL" id="MBW4661199.1"/>
    </source>
</evidence>
<evidence type="ECO:0000259" key="1">
    <source>
        <dbReference type="Pfam" id="PF13579"/>
    </source>
</evidence>
<organism evidence="2 3">
    <name type="scientific">Drouetiella hepatica Uher 2000/2452</name>
    <dbReference type="NCBI Taxonomy" id="904376"/>
    <lineage>
        <taxon>Bacteria</taxon>
        <taxon>Bacillati</taxon>
        <taxon>Cyanobacteriota</taxon>
        <taxon>Cyanophyceae</taxon>
        <taxon>Oculatellales</taxon>
        <taxon>Oculatellaceae</taxon>
        <taxon>Drouetiella</taxon>
    </lineage>
</organism>